<protein>
    <submittedName>
        <fullName evidence="1">Uu.00g065470.m01.CDS01</fullName>
    </submittedName>
</protein>
<dbReference type="CDD" id="cd02883">
    <property type="entry name" value="NUDIX_Hydrolase"/>
    <property type="match status" value="1"/>
</dbReference>
<name>A0AAI8YKS5_9PEZI</name>
<dbReference type="EMBL" id="CAUWAG010000018">
    <property type="protein sequence ID" value="CAJ2510922.1"/>
    <property type="molecule type" value="Genomic_DNA"/>
</dbReference>
<accession>A0AAI8YKS5</accession>
<sequence length="160" mass="18095">MDADGDSPLDDSLPHELEPFERTEWPYTLSPQAQQWAVPSWKVLQVLGQPDSTALAVRAMILNPAGRLLMLQKKTLDGQPGALQMPGGECRNDESSIFDWLREFVWIDTRITVLGIREFVVGIPQPGRLVMWIVVQVPSLREPVPTLDPDRFACHLWLEP</sequence>
<dbReference type="Proteomes" id="UP001295740">
    <property type="component" value="Unassembled WGS sequence"/>
</dbReference>
<evidence type="ECO:0000313" key="2">
    <source>
        <dbReference type="Proteomes" id="UP001295740"/>
    </source>
</evidence>
<proteinExistence type="predicted"/>
<comment type="caution">
    <text evidence="1">The sequence shown here is derived from an EMBL/GenBank/DDBJ whole genome shotgun (WGS) entry which is preliminary data.</text>
</comment>
<dbReference type="InterPro" id="IPR015797">
    <property type="entry name" value="NUDIX_hydrolase-like_dom_sf"/>
</dbReference>
<dbReference type="AlphaFoldDB" id="A0AAI8YKS5"/>
<reference evidence="1" key="1">
    <citation type="submission" date="2023-10" db="EMBL/GenBank/DDBJ databases">
        <authorList>
            <person name="Hackl T."/>
        </authorList>
    </citation>
    <scope>NUCLEOTIDE SEQUENCE</scope>
</reference>
<gene>
    <name evidence="1" type="ORF">KHLLAP_LOCUS11390</name>
</gene>
<dbReference type="SUPFAM" id="SSF55811">
    <property type="entry name" value="Nudix"/>
    <property type="match status" value="1"/>
</dbReference>
<evidence type="ECO:0000313" key="1">
    <source>
        <dbReference type="EMBL" id="CAJ2510922.1"/>
    </source>
</evidence>
<keyword evidence="2" id="KW-1185">Reference proteome</keyword>
<organism evidence="1 2">
    <name type="scientific">Anthostomella pinea</name>
    <dbReference type="NCBI Taxonomy" id="933095"/>
    <lineage>
        <taxon>Eukaryota</taxon>
        <taxon>Fungi</taxon>
        <taxon>Dikarya</taxon>
        <taxon>Ascomycota</taxon>
        <taxon>Pezizomycotina</taxon>
        <taxon>Sordariomycetes</taxon>
        <taxon>Xylariomycetidae</taxon>
        <taxon>Xylariales</taxon>
        <taxon>Xylariaceae</taxon>
        <taxon>Anthostomella</taxon>
    </lineage>
</organism>